<proteinExistence type="predicted"/>
<dbReference type="Proteomes" id="UP000298663">
    <property type="component" value="Unassembled WGS sequence"/>
</dbReference>
<evidence type="ECO:0000313" key="2">
    <source>
        <dbReference type="Proteomes" id="UP000298663"/>
    </source>
</evidence>
<sequence length="91" mass="10220">MFLGVCFRIPEWRFYSSSRSARFEDLHAADLLLRKQEDRREAVMVEKKSSPPPLTARGSNASQFAASARMSGKMPEEAEVLAAFEEVLVSP</sequence>
<comment type="caution">
    <text evidence="1">The sequence shown here is derived from an EMBL/GenBank/DDBJ whole genome shotgun (WGS) entry which is preliminary data.</text>
</comment>
<dbReference type="EMBL" id="AZBU02000005">
    <property type="protein sequence ID" value="TKR76376.1"/>
    <property type="molecule type" value="Genomic_DNA"/>
</dbReference>
<keyword evidence="2" id="KW-1185">Reference proteome</keyword>
<dbReference type="AlphaFoldDB" id="A0A4U5N1Y3"/>
<evidence type="ECO:0000313" key="1">
    <source>
        <dbReference type="EMBL" id="TKR76376.1"/>
    </source>
</evidence>
<dbReference type="OrthoDB" id="1668162at2759"/>
<organism evidence="1 2">
    <name type="scientific">Steinernema carpocapsae</name>
    <name type="common">Entomopathogenic nematode</name>
    <dbReference type="NCBI Taxonomy" id="34508"/>
    <lineage>
        <taxon>Eukaryota</taxon>
        <taxon>Metazoa</taxon>
        <taxon>Ecdysozoa</taxon>
        <taxon>Nematoda</taxon>
        <taxon>Chromadorea</taxon>
        <taxon>Rhabditida</taxon>
        <taxon>Tylenchina</taxon>
        <taxon>Panagrolaimomorpha</taxon>
        <taxon>Strongyloidoidea</taxon>
        <taxon>Steinernematidae</taxon>
        <taxon>Steinernema</taxon>
    </lineage>
</organism>
<gene>
    <name evidence="1" type="ORF">L596_017522</name>
</gene>
<reference evidence="1 2" key="2">
    <citation type="journal article" date="2019" name="G3 (Bethesda)">
        <title>Hybrid Assembly of the Genome of the Entomopathogenic Nematode Steinernema carpocapsae Identifies the X-Chromosome.</title>
        <authorList>
            <person name="Serra L."/>
            <person name="Macchietto M."/>
            <person name="Macias-Munoz A."/>
            <person name="McGill C.J."/>
            <person name="Rodriguez I.M."/>
            <person name="Rodriguez B."/>
            <person name="Murad R."/>
            <person name="Mortazavi A."/>
        </authorList>
    </citation>
    <scope>NUCLEOTIDE SEQUENCE [LARGE SCALE GENOMIC DNA]</scope>
    <source>
        <strain evidence="1 2">ALL</strain>
    </source>
</reference>
<reference evidence="1 2" key="1">
    <citation type="journal article" date="2015" name="Genome Biol.">
        <title>Comparative genomics of Steinernema reveals deeply conserved gene regulatory networks.</title>
        <authorList>
            <person name="Dillman A.R."/>
            <person name="Macchietto M."/>
            <person name="Porter C.F."/>
            <person name="Rogers A."/>
            <person name="Williams B."/>
            <person name="Antoshechkin I."/>
            <person name="Lee M.M."/>
            <person name="Goodwin Z."/>
            <person name="Lu X."/>
            <person name="Lewis E.E."/>
            <person name="Goodrich-Blair H."/>
            <person name="Stock S.P."/>
            <person name="Adams B.J."/>
            <person name="Sternberg P.W."/>
            <person name="Mortazavi A."/>
        </authorList>
    </citation>
    <scope>NUCLEOTIDE SEQUENCE [LARGE SCALE GENOMIC DNA]</scope>
    <source>
        <strain evidence="1 2">ALL</strain>
    </source>
</reference>
<protein>
    <submittedName>
        <fullName evidence="1">Uncharacterized protein</fullName>
    </submittedName>
</protein>
<name>A0A4U5N1Y3_STECR</name>
<accession>A0A4U5N1Y3</accession>